<sequence>MRDNSGKIILALLAGASAGVIAGLLMAPDSGTATRDTLKKSASKLGKDLEKKLQDAMSKMEGMNAGALIDSASSMLGMNKGDGQGSTGSTTGGAGNRSGSTSGGASTTGGGSTTAGTGSGMGGNAGGAGSAGGGATS</sequence>
<reference evidence="2 3" key="1">
    <citation type="submission" date="2019-09" db="EMBL/GenBank/DDBJ databases">
        <title>Genome sequence of Adhaeribacter sp. M2.</title>
        <authorList>
            <person name="Srinivasan S."/>
        </authorList>
    </citation>
    <scope>NUCLEOTIDE SEQUENCE [LARGE SCALE GENOMIC DNA]</scope>
    <source>
        <strain evidence="2 3">M2</strain>
    </source>
</reference>
<evidence type="ECO:0000256" key="1">
    <source>
        <dbReference type="SAM" id="MobiDB-lite"/>
    </source>
</evidence>
<feature type="region of interest" description="Disordered" evidence="1">
    <location>
        <begin position="74"/>
        <end position="137"/>
    </location>
</feature>
<organism evidence="2 3">
    <name type="scientific">Adhaeribacter soli</name>
    <dbReference type="NCBI Taxonomy" id="2607655"/>
    <lineage>
        <taxon>Bacteria</taxon>
        <taxon>Pseudomonadati</taxon>
        <taxon>Bacteroidota</taxon>
        <taxon>Cytophagia</taxon>
        <taxon>Cytophagales</taxon>
        <taxon>Hymenobacteraceae</taxon>
        <taxon>Adhaeribacter</taxon>
    </lineage>
</organism>
<comment type="caution">
    <text evidence="2">The sequence shown here is derived from an EMBL/GenBank/DDBJ whole genome shotgun (WGS) entry which is preliminary data.</text>
</comment>
<evidence type="ECO:0000313" key="3">
    <source>
        <dbReference type="Proteomes" id="UP000326570"/>
    </source>
</evidence>
<evidence type="ECO:0000313" key="2">
    <source>
        <dbReference type="EMBL" id="KAA9327338.1"/>
    </source>
</evidence>
<keyword evidence="3" id="KW-1185">Reference proteome</keyword>
<feature type="compositionally biased region" description="Gly residues" evidence="1">
    <location>
        <begin position="80"/>
        <end position="96"/>
    </location>
</feature>
<dbReference type="RefSeq" id="WP_150904842.1">
    <property type="nucleotide sequence ID" value="NZ_VTWT01000009.1"/>
</dbReference>
<dbReference type="InterPro" id="IPR024623">
    <property type="entry name" value="YtxH"/>
</dbReference>
<dbReference type="EMBL" id="VTWT01000009">
    <property type="protein sequence ID" value="KAA9327338.1"/>
    <property type="molecule type" value="Genomic_DNA"/>
</dbReference>
<gene>
    <name evidence="2" type="ORF">F0P94_15585</name>
</gene>
<dbReference type="AlphaFoldDB" id="A0A5N1ILV8"/>
<name>A0A5N1ILV8_9BACT</name>
<protein>
    <submittedName>
        <fullName evidence="2">YtxH domain-containing protein</fullName>
    </submittedName>
</protein>
<dbReference type="Proteomes" id="UP000326570">
    <property type="component" value="Unassembled WGS sequence"/>
</dbReference>
<feature type="compositionally biased region" description="Gly residues" evidence="1">
    <location>
        <begin position="106"/>
        <end position="137"/>
    </location>
</feature>
<proteinExistence type="predicted"/>
<dbReference type="Pfam" id="PF12732">
    <property type="entry name" value="YtxH"/>
    <property type="match status" value="1"/>
</dbReference>
<accession>A0A5N1ILV8</accession>